<sequence length="84" mass="9634">MQPLLLGEVHGRRKIADLQRREAEREHGRRPACQAGVDRPGPRRRLLRSGQPPRHHREEARRLLASGVPACPHCQPDTELRILD</sequence>
<evidence type="ECO:0000313" key="2">
    <source>
        <dbReference type="EMBL" id="MEU2271535.1"/>
    </source>
</evidence>
<organism evidence="2 3">
    <name type="scientific">Streptomyces olindensis</name>
    <dbReference type="NCBI Taxonomy" id="358823"/>
    <lineage>
        <taxon>Bacteria</taxon>
        <taxon>Bacillati</taxon>
        <taxon>Actinomycetota</taxon>
        <taxon>Actinomycetes</taxon>
        <taxon>Kitasatosporales</taxon>
        <taxon>Streptomycetaceae</taxon>
        <taxon>Streptomyces</taxon>
    </lineage>
</organism>
<comment type="caution">
    <text evidence="2">The sequence shown here is derived from an EMBL/GenBank/DDBJ whole genome shotgun (WGS) entry which is preliminary data.</text>
</comment>
<gene>
    <name evidence="2" type="ORF">ABZ568_34970</name>
</gene>
<dbReference type="Pfam" id="PF19746">
    <property type="entry name" value="DUF6233"/>
    <property type="match status" value="1"/>
</dbReference>
<feature type="compositionally biased region" description="Basic and acidic residues" evidence="1">
    <location>
        <begin position="17"/>
        <end position="29"/>
    </location>
</feature>
<proteinExistence type="predicted"/>
<dbReference type="EMBL" id="JBEYBN010000075">
    <property type="protein sequence ID" value="MEU2271535.1"/>
    <property type="molecule type" value="Genomic_DNA"/>
</dbReference>
<evidence type="ECO:0000313" key="3">
    <source>
        <dbReference type="Proteomes" id="UP001550603"/>
    </source>
</evidence>
<name>A0ABV2Y5J7_9ACTN</name>
<accession>A0ABV2Y5J7</accession>
<dbReference type="RefSeq" id="WP_359793360.1">
    <property type="nucleotide sequence ID" value="NZ_JBEYBN010000075.1"/>
</dbReference>
<dbReference type="InterPro" id="IPR046200">
    <property type="entry name" value="DUF6233"/>
</dbReference>
<evidence type="ECO:0000256" key="1">
    <source>
        <dbReference type="SAM" id="MobiDB-lite"/>
    </source>
</evidence>
<protein>
    <submittedName>
        <fullName evidence="2">DUF6233 domain-containing protein</fullName>
    </submittedName>
</protein>
<keyword evidence="3" id="KW-1185">Reference proteome</keyword>
<dbReference type="Proteomes" id="UP001550603">
    <property type="component" value="Unassembled WGS sequence"/>
</dbReference>
<reference evidence="2 3" key="1">
    <citation type="submission" date="2024-06" db="EMBL/GenBank/DDBJ databases">
        <title>The Natural Products Discovery Center: Release of the First 8490 Sequenced Strains for Exploring Actinobacteria Biosynthetic Diversity.</title>
        <authorList>
            <person name="Kalkreuter E."/>
            <person name="Kautsar S.A."/>
            <person name="Yang D."/>
            <person name="Bader C.D."/>
            <person name="Teijaro C.N."/>
            <person name="Fluegel L."/>
            <person name="Davis C.M."/>
            <person name="Simpson J.R."/>
            <person name="Lauterbach L."/>
            <person name="Steele A.D."/>
            <person name="Gui C."/>
            <person name="Meng S."/>
            <person name="Li G."/>
            <person name="Viehrig K."/>
            <person name="Ye F."/>
            <person name="Su P."/>
            <person name="Kiefer A.F."/>
            <person name="Nichols A."/>
            <person name="Cepeda A.J."/>
            <person name="Yan W."/>
            <person name="Fan B."/>
            <person name="Jiang Y."/>
            <person name="Adhikari A."/>
            <person name="Zheng C.-J."/>
            <person name="Schuster L."/>
            <person name="Cowan T.M."/>
            <person name="Smanski M.J."/>
            <person name="Chevrette M.G."/>
            <person name="De Carvalho L.P.S."/>
            <person name="Shen B."/>
        </authorList>
    </citation>
    <scope>NUCLEOTIDE SEQUENCE [LARGE SCALE GENOMIC DNA]</scope>
    <source>
        <strain evidence="2 3">NPDC019583</strain>
    </source>
</reference>
<feature type="region of interest" description="Disordered" evidence="1">
    <location>
        <begin position="17"/>
        <end position="59"/>
    </location>
</feature>